<dbReference type="EMBL" id="KQ971348">
    <property type="protein sequence ID" value="KYB26954.1"/>
    <property type="molecule type" value="Genomic_DNA"/>
</dbReference>
<keyword evidence="2" id="KW-1185">Reference proteome</keyword>
<protein>
    <submittedName>
        <fullName evidence="1">Uncharacterized protein</fullName>
    </submittedName>
</protein>
<gene>
    <name evidence="1" type="primary">AUGUSTUS-3.0.2_33482</name>
    <name evidence="1" type="ORF">TcasGA2_TC033482</name>
</gene>
<dbReference type="InParanoid" id="A0A139WGD5"/>
<organism evidence="1 2">
    <name type="scientific">Tribolium castaneum</name>
    <name type="common">Red flour beetle</name>
    <dbReference type="NCBI Taxonomy" id="7070"/>
    <lineage>
        <taxon>Eukaryota</taxon>
        <taxon>Metazoa</taxon>
        <taxon>Ecdysozoa</taxon>
        <taxon>Arthropoda</taxon>
        <taxon>Hexapoda</taxon>
        <taxon>Insecta</taxon>
        <taxon>Pterygota</taxon>
        <taxon>Neoptera</taxon>
        <taxon>Endopterygota</taxon>
        <taxon>Coleoptera</taxon>
        <taxon>Polyphaga</taxon>
        <taxon>Cucujiformia</taxon>
        <taxon>Tenebrionidae</taxon>
        <taxon>Tenebrionidae incertae sedis</taxon>
        <taxon>Tribolium</taxon>
    </lineage>
</organism>
<proteinExistence type="predicted"/>
<evidence type="ECO:0000313" key="2">
    <source>
        <dbReference type="Proteomes" id="UP000007266"/>
    </source>
</evidence>
<reference evidence="1 2" key="1">
    <citation type="journal article" date="2008" name="Nature">
        <title>The genome of the model beetle and pest Tribolium castaneum.</title>
        <authorList>
            <consortium name="Tribolium Genome Sequencing Consortium"/>
            <person name="Richards S."/>
            <person name="Gibbs R.A."/>
            <person name="Weinstock G.M."/>
            <person name="Brown S.J."/>
            <person name="Denell R."/>
            <person name="Beeman R.W."/>
            <person name="Gibbs R."/>
            <person name="Beeman R.W."/>
            <person name="Brown S.J."/>
            <person name="Bucher G."/>
            <person name="Friedrich M."/>
            <person name="Grimmelikhuijzen C.J."/>
            <person name="Klingler M."/>
            <person name="Lorenzen M."/>
            <person name="Richards S."/>
            <person name="Roth S."/>
            <person name="Schroder R."/>
            <person name="Tautz D."/>
            <person name="Zdobnov E.M."/>
            <person name="Muzny D."/>
            <person name="Gibbs R.A."/>
            <person name="Weinstock G.M."/>
            <person name="Attaway T."/>
            <person name="Bell S."/>
            <person name="Buhay C.J."/>
            <person name="Chandrabose M.N."/>
            <person name="Chavez D."/>
            <person name="Clerk-Blankenburg K.P."/>
            <person name="Cree A."/>
            <person name="Dao M."/>
            <person name="Davis C."/>
            <person name="Chacko J."/>
            <person name="Dinh H."/>
            <person name="Dugan-Rocha S."/>
            <person name="Fowler G."/>
            <person name="Garner T.T."/>
            <person name="Garnes J."/>
            <person name="Gnirke A."/>
            <person name="Hawes A."/>
            <person name="Hernandez J."/>
            <person name="Hines S."/>
            <person name="Holder M."/>
            <person name="Hume J."/>
            <person name="Jhangiani S.N."/>
            <person name="Joshi V."/>
            <person name="Khan Z.M."/>
            <person name="Jackson L."/>
            <person name="Kovar C."/>
            <person name="Kowis A."/>
            <person name="Lee S."/>
            <person name="Lewis L.R."/>
            <person name="Margolis J."/>
            <person name="Morgan M."/>
            <person name="Nazareth L.V."/>
            <person name="Nguyen N."/>
            <person name="Okwuonu G."/>
            <person name="Parker D."/>
            <person name="Richards S."/>
            <person name="Ruiz S.J."/>
            <person name="Santibanez J."/>
            <person name="Savard J."/>
            <person name="Scherer S.E."/>
            <person name="Schneider B."/>
            <person name="Sodergren E."/>
            <person name="Tautz D."/>
            <person name="Vattahil S."/>
            <person name="Villasana D."/>
            <person name="White C.S."/>
            <person name="Wright R."/>
            <person name="Park Y."/>
            <person name="Beeman R.W."/>
            <person name="Lord J."/>
            <person name="Oppert B."/>
            <person name="Lorenzen M."/>
            <person name="Brown S."/>
            <person name="Wang L."/>
            <person name="Savard J."/>
            <person name="Tautz D."/>
            <person name="Richards S."/>
            <person name="Weinstock G."/>
            <person name="Gibbs R.A."/>
            <person name="Liu Y."/>
            <person name="Worley K."/>
            <person name="Weinstock G."/>
            <person name="Elsik C.G."/>
            <person name="Reese J.T."/>
            <person name="Elhaik E."/>
            <person name="Landan G."/>
            <person name="Graur D."/>
            <person name="Arensburger P."/>
            <person name="Atkinson P."/>
            <person name="Beeman R.W."/>
            <person name="Beidler J."/>
            <person name="Brown S.J."/>
            <person name="Demuth J.P."/>
            <person name="Drury D.W."/>
            <person name="Du Y.Z."/>
            <person name="Fujiwara H."/>
            <person name="Lorenzen M."/>
            <person name="Maselli V."/>
            <person name="Osanai M."/>
            <person name="Park Y."/>
            <person name="Robertson H.M."/>
            <person name="Tu Z."/>
            <person name="Wang J.J."/>
            <person name="Wang S."/>
            <person name="Richards S."/>
            <person name="Song H."/>
            <person name="Zhang L."/>
            <person name="Sodergren E."/>
            <person name="Werner D."/>
            <person name="Stanke M."/>
            <person name="Morgenstern B."/>
            <person name="Solovyev V."/>
            <person name="Kosarev P."/>
            <person name="Brown G."/>
            <person name="Chen H.C."/>
            <person name="Ermolaeva O."/>
            <person name="Hlavina W."/>
            <person name="Kapustin Y."/>
            <person name="Kiryutin B."/>
            <person name="Kitts P."/>
            <person name="Maglott D."/>
            <person name="Pruitt K."/>
            <person name="Sapojnikov V."/>
            <person name="Souvorov A."/>
            <person name="Mackey A.J."/>
            <person name="Waterhouse R.M."/>
            <person name="Wyder S."/>
            <person name="Zdobnov E.M."/>
            <person name="Zdobnov E.M."/>
            <person name="Wyder S."/>
            <person name="Kriventseva E.V."/>
            <person name="Kadowaki T."/>
            <person name="Bork P."/>
            <person name="Aranda M."/>
            <person name="Bao R."/>
            <person name="Beermann A."/>
            <person name="Berns N."/>
            <person name="Bolognesi R."/>
            <person name="Bonneton F."/>
            <person name="Bopp D."/>
            <person name="Brown S.J."/>
            <person name="Bucher G."/>
            <person name="Butts T."/>
            <person name="Chaumot A."/>
            <person name="Denell R.E."/>
            <person name="Ferrier D.E."/>
            <person name="Friedrich M."/>
            <person name="Gordon C.M."/>
            <person name="Jindra M."/>
            <person name="Klingler M."/>
            <person name="Lan Q."/>
            <person name="Lattorff H.M."/>
            <person name="Laudet V."/>
            <person name="von Levetsow C."/>
            <person name="Liu Z."/>
            <person name="Lutz R."/>
            <person name="Lynch J.A."/>
            <person name="da Fonseca R.N."/>
            <person name="Posnien N."/>
            <person name="Reuter R."/>
            <person name="Roth S."/>
            <person name="Savard J."/>
            <person name="Schinko J.B."/>
            <person name="Schmitt C."/>
            <person name="Schoppmeier M."/>
            <person name="Schroder R."/>
            <person name="Shippy T.D."/>
            <person name="Simonnet F."/>
            <person name="Marques-Souza H."/>
            <person name="Tautz D."/>
            <person name="Tomoyasu Y."/>
            <person name="Trauner J."/>
            <person name="Van der Zee M."/>
            <person name="Vervoort M."/>
            <person name="Wittkopp N."/>
            <person name="Wimmer E.A."/>
            <person name="Yang X."/>
            <person name="Jones A.K."/>
            <person name="Sattelle D.B."/>
            <person name="Ebert P.R."/>
            <person name="Nelson D."/>
            <person name="Scott J.G."/>
            <person name="Beeman R.W."/>
            <person name="Muthukrishnan S."/>
            <person name="Kramer K.J."/>
            <person name="Arakane Y."/>
            <person name="Beeman R.W."/>
            <person name="Zhu Q."/>
            <person name="Hogenkamp D."/>
            <person name="Dixit R."/>
            <person name="Oppert B."/>
            <person name="Jiang H."/>
            <person name="Zou Z."/>
            <person name="Marshall J."/>
            <person name="Elpidina E."/>
            <person name="Vinokurov K."/>
            <person name="Oppert C."/>
            <person name="Zou Z."/>
            <person name="Evans J."/>
            <person name="Lu Z."/>
            <person name="Zhao P."/>
            <person name="Sumathipala N."/>
            <person name="Altincicek B."/>
            <person name="Vilcinskas A."/>
            <person name="Williams M."/>
            <person name="Hultmark D."/>
            <person name="Hetru C."/>
            <person name="Jiang H."/>
            <person name="Grimmelikhuijzen C.J."/>
            <person name="Hauser F."/>
            <person name="Cazzamali G."/>
            <person name="Williamson M."/>
            <person name="Park Y."/>
            <person name="Li B."/>
            <person name="Tanaka Y."/>
            <person name="Predel R."/>
            <person name="Neupert S."/>
            <person name="Schachtner J."/>
            <person name="Verleyen P."/>
            <person name="Raible F."/>
            <person name="Bork P."/>
            <person name="Friedrich M."/>
            <person name="Walden K.K."/>
            <person name="Robertson H.M."/>
            <person name="Angeli S."/>
            <person name="Foret S."/>
            <person name="Bucher G."/>
            <person name="Schuetz S."/>
            <person name="Maleszka R."/>
            <person name="Wimmer E.A."/>
            <person name="Beeman R.W."/>
            <person name="Lorenzen M."/>
            <person name="Tomoyasu Y."/>
            <person name="Miller S.C."/>
            <person name="Grossmann D."/>
            <person name="Bucher G."/>
        </authorList>
    </citation>
    <scope>NUCLEOTIDE SEQUENCE [LARGE SCALE GENOMIC DNA]</scope>
    <source>
        <strain evidence="1 2">Georgia GA2</strain>
    </source>
</reference>
<dbReference type="AlphaFoldDB" id="A0A139WGD5"/>
<accession>A0A139WGD5</accession>
<name>A0A139WGD5_TRICA</name>
<sequence length="109" mass="12101">MPLPSPDLFNVAEPSICNLCELGNGFTDSLFTTSKLMQSVNRKYFLLKALKTHLEKSTKLVTDSGKEFDKHRQPATANGSEIKLSKRCRSYVVDKMAAPESSESSTEDI</sequence>
<evidence type="ECO:0000313" key="1">
    <source>
        <dbReference type="EMBL" id="KYB26954.1"/>
    </source>
</evidence>
<dbReference type="Proteomes" id="UP000007266">
    <property type="component" value="Linkage group 6"/>
</dbReference>
<reference evidence="1 2" key="2">
    <citation type="journal article" date="2010" name="Nucleic Acids Res.">
        <title>BeetleBase in 2010: revisions to provide comprehensive genomic information for Tribolium castaneum.</title>
        <authorList>
            <person name="Kim H.S."/>
            <person name="Murphy T."/>
            <person name="Xia J."/>
            <person name="Caragea D."/>
            <person name="Park Y."/>
            <person name="Beeman R.W."/>
            <person name="Lorenzen M.D."/>
            <person name="Butcher S."/>
            <person name="Manak J.R."/>
            <person name="Brown S.J."/>
        </authorList>
    </citation>
    <scope>GENOME REANNOTATION</scope>
    <source>
        <strain evidence="1 2">Georgia GA2</strain>
    </source>
</reference>